<proteinExistence type="predicted"/>
<reference evidence="3 4" key="1">
    <citation type="journal article" date="2023" name="Int. J. Mol. Sci.">
        <title>De Novo Assembly and Annotation of 11 Diverse Shrub Willow (Salix) Genomes Reveals Novel Gene Organization in Sex-Linked Regions.</title>
        <authorList>
            <person name="Hyden B."/>
            <person name="Feng K."/>
            <person name="Yates T.B."/>
            <person name="Jawdy S."/>
            <person name="Cereghino C."/>
            <person name="Smart L.B."/>
            <person name="Muchero W."/>
        </authorList>
    </citation>
    <scope>NUCLEOTIDE SEQUENCE [LARGE SCALE GENOMIC DNA]</scope>
    <source>
        <tissue evidence="3">Shoot tip</tissue>
    </source>
</reference>
<sequence length="140" mass="15649">MVHHCVPHFHPSLYLDKILCSNSAAIYYLGLICFYLVAMSSLACKTQSAPPESEKNISNATTSEGQEDPEIFNSVTSFVYIKPAHSTKTRDKEEVLRRIRQRKRANKVRGGLQGLLGWLFSSKSESKVSAKWVDDAFAAP</sequence>
<dbReference type="PANTHER" id="PTHR35324:SF4">
    <property type="entry name" value="EXPRESSED PROTEIN"/>
    <property type="match status" value="1"/>
</dbReference>
<keyword evidence="2" id="KW-1133">Transmembrane helix</keyword>
<keyword evidence="2" id="KW-0812">Transmembrane</keyword>
<feature type="transmembrane region" description="Helical" evidence="2">
    <location>
        <begin position="25"/>
        <end position="44"/>
    </location>
</feature>
<dbReference type="EMBL" id="JAPFFJ010000019">
    <property type="protein sequence ID" value="KAJ6400161.1"/>
    <property type="molecule type" value="Genomic_DNA"/>
</dbReference>
<accession>A0AAD6NPZ8</accession>
<keyword evidence="4" id="KW-1185">Reference proteome</keyword>
<name>A0AAD6NPZ8_9ROSI</name>
<dbReference type="AlphaFoldDB" id="A0AAD6NPZ8"/>
<organism evidence="3 4">
    <name type="scientific">Salix udensis</name>
    <dbReference type="NCBI Taxonomy" id="889485"/>
    <lineage>
        <taxon>Eukaryota</taxon>
        <taxon>Viridiplantae</taxon>
        <taxon>Streptophyta</taxon>
        <taxon>Embryophyta</taxon>
        <taxon>Tracheophyta</taxon>
        <taxon>Spermatophyta</taxon>
        <taxon>Magnoliopsida</taxon>
        <taxon>eudicotyledons</taxon>
        <taxon>Gunneridae</taxon>
        <taxon>Pentapetalae</taxon>
        <taxon>rosids</taxon>
        <taxon>fabids</taxon>
        <taxon>Malpighiales</taxon>
        <taxon>Salicaceae</taxon>
        <taxon>Saliceae</taxon>
        <taxon>Salix</taxon>
    </lineage>
</organism>
<feature type="compositionally biased region" description="Polar residues" evidence="1">
    <location>
        <begin position="48"/>
        <end position="64"/>
    </location>
</feature>
<protein>
    <submittedName>
        <fullName evidence="3">Uncharacterized protein</fullName>
    </submittedName>
</protein>
<comment type="caution">
    <text evidence="3">The sequence shown here is derived from an EMBL/GenBank/DDBJ whole genome shotgun (WGS) entry which is preliminary data.</text>
</comment>
<gene>
    <name evidence="3" type="ORF">OIU84_015750</name>
</gene>
<evidence type="ECO:0000256" key="2">
    <source>
        <dbReference type="SAM" id="Phobius"/>
    </source>
</evidence>
<evidence type="ECO:0000313" key="3">
    <source>
        <dbReference type="EMBL" id="KAJ6400161.1"/>
    </source>
</evidence>
<evidence type="ECO:0000313" key="4">
    <source>
        <dbReference type="Proteomes" id="UP001162972"/>
    </source>
</evidence>
<feature type="region of interest" description="Disordered" evidence="1">
    <location>
        <begin position="48"/>
        <end position="69"/>
    </location>
</feature>
<dbReference type="PANTHER" id="PTHR35324">
    <property type="entry name" value="BNAA08G03750D PROTEIN"/>
    <property type="match status" value="1"/>
</dbReference>
<keyword evidence="2" id="KW-0472">Membrane</keyword>
<dbReference type="Proteomes" id="UP001162972">
    <property type="component" value="Chromosome 14"/>
</dbReference>
<evidence type="ECO:0000256" key="1">
    <source>
        <dbReference type="SAM" id="MobiDB-lite"/>
    </source>
</evidence>